<evidence type="ECO:0000256" key="2">
    <source>
        <dbReference type="ARBA" id="ARBA00006991"/>
    </source>
</evidence>
<keyword evidence="3" id="KW-0678">Repressor</keyword>
<protein>
    <recommendedName>
        <fullName evidence="13">CCCTC-binding factor</fullName>
    </recommendedName>
</protein>
<reference evidence="17" key="2">
    <citation type="submission" date="2021-09" db="EMBL/GenBank/DDBJ databases">
        <authorList>
            <person name="Jia N."/>
            <person name="Wang J."/>
            <person name="Shi W."/>
            <person name="Du L."/>
            <person name="Sun Y."/>
            <person name="Zhan W."/>
            <person name="Jiang J."/>
            <person name="Wang Q."/>
            <person name="Zhang B."/>
            <person name="Ji P."/>
            <person name="Sakyi L.B."/>
            <person name="Cui X."/>
            <person name="Yuan T."/>
            <person name="Jiang B."/>
            <person name="Yang W."/>
            <person name="Lam T.T.-Y."/>
            <person name="Chang Q."/>
            <person name="Ding S."/>
            <person name="Wang X."/>
            <person name="Zhu J."/>
            <person name="Ruan X."/>
            <person name="Zhao L."/>
            <person name="Wei J."/>
            <person name="Que T."/>
            <person name="Du C."/>
            <person name="Cheng J."/>
            <person name="Dai P."/>
            <person name="Han X."/>
            <person name="Huang E."/>
            <person name="Gao Y."/>
            <person name="Liu J."/>
            <person name="Shao H."/>
            <person name="Ye R."/>
            <person name="Li L."/>
            <person name="Wei W."/>
            <person name="Wang X."/>
            <person name="Wang C."/>
            <person name="Huo Q."/>
            <person name="Li W."/>
            <person name="Guo W."/>
            <person name="Chen H."/>
            <person name="Chen S."/>
            <person name="Zhou L."/>
            <person name="Zhou L."/>
            <person name="Ni X."/>
            <person name="Tian J."/>
            <person name="Zhou Y."/>
            <person name="Sheng Y."/>
            <person name="Liu T."/>
            <person name="Pan Y."/>
            <person name="Xia L."/>
            <person name="Li J."/>
            <person name="Zhao F."/>
            <person name="Cao W."/>
        </authorList>
    </citation>
    <scope>NUCLEOTIDE SEQUENCE</scope>
    <source>
        <strain evidence="17">Rmic-2018</strain>
        <tissue evidence="17">Larvae</tissue>
    </source>
</reference>
<keyword evidence="8" id="KW-0805">Transcription regulation</keyword>
<keyword evidence="6 14" id="KW-0863">Zinc-finger</keyword>
<dbReference type="Gene3D" id="3.30.160.60">
    <property type="entry name" value="Classic Zinc Finger"/>
    <property type="match status" value="10"/>
</dbReference>
<dbReference type="FunFam" id="3.30.160.60:FF:000049">
    <property type="entry name" value="transcriptional repressor CTCF isoform X1"/>
    <property type="match status" value="1"/>
</dbReference>
<dbReference type="GO" id="GO:0001228">
    <property type="term" value="F:DNA-binding transcription activator activity, RNA polymerase II-specific"/>
    <property type="evidence" value="ECO:0007669"/>
    <property type="project" value="TreeGrafter"/>
</dbReference>
<feature type="region of interest" description="Disordered" evidence="15">
    <location>
        <begin position="1"/>
        <end position="26"/>
    </location>
</feature>
<dbReference type="FunFam" id="3.30.160.60:FF:001442">
    <property type="entry name" value="zinc finger protein 696"/>
    <property type="match status" value="1"/>
</dbReference>
<evidence type="ECO:0000256" key="3">
    <source>
        <dbReference type="ARBA" id="ARBA00022491"/>
    </source>
</evidence>
<gene>
    <name evidence="17" type="ORF">HPB51_005238</name>
</gene>
<feature type="domain" description="C2H2-type" evidence="16">
    <location>
        <begin position="442"/>
        <end position="469"/>
    </location>
</feature>
<evidence type="ECO:0000256" key="10">
    <source>
        <dbReference type="ARBA" id="ARBA00023163"/>
    </source>
</evidence>
<dbReference type="InterPro" id="IPR013087">
    <property type="entry name" value="Znf_C2H2_type"/>
</dbReference>
<sequence>MSDQTDPPSGGTSSIPEPASAGDSEAISDIQNYLASFNKEIQGDGASAAAVTAVDAVITSAETDTADAEPSVTTADGTTTFYVTQTADGFQYATSSQPQFDGTTTYYTPTQAFYTTDADPAANGTATVTAAGQLEAIQGYATTADGKTFPTTTTTSDGLQQIVLAVGKGQGAEAREIAVAIPDTIDQVRRETAEDLLKAVEQQGRSAADGVQPSDQPTFVAMQSGTGHDGSDEQQVILNTGNSYQTVTIVPSDTNPGEVSYVLIVSQPDEGKEDLAKADMDMSVYDFHEGGDKTGAEVVAEEASTPEPAAKMRTIKIGPKKSQTVTQAHMCNYCNYTSPKRYLLSRHMKSHSEERPHKCSVCERGFKTLASLQNHVNTHTGTRPHQCKECDAAFTTSGELVRHVRYRHTHEKPHRCTECDYASVELSKLKRHMRCHTGERPYQCPHCTYASPDTYKLKRHLRIHTGEKPYECDVCHARFTQSNSLKAHKLIHSGNKPIFQCELCPTTCGRKTDLRIHVQKLHTSDKPLKCKRCGKSFPDRYTYKVHVKSHEGEKCFKCDLCPYASISQRHLESHMLIHTDQKPFRCDECDQAFRQKQLLKRHKNLYHDPNYVPPIPKEKTHECPECTKAFRHKAMSYKLVVQGNLIRHLAIHDPEATAAERAEAMRIGEPKGPGEEPDGEEDDYMMEDEEDEEMDDMGMEEGMVNEGQQVVVFEVIQIPAADGVTMEQHAIRAVPEDALRVTSNGGVLTSADGQELTIIQQVPQDQSVVTEVVNKSGCCYRRGSAVKLSLCVSALYLADTASSPHLDPFTKPKSICSVTMSSIRRQAFTAQQKLKIIAVAEEFGNREAERRHDLDKSCVRLWRKKKESIQAAHRDHRSFRGPKTGGYPELEVELVKFIEDVRSRGHAVSTEMAQVEAWRLSRELGLPHEFRMSRG</sequence>
<feature type="domain" description="C2H2-type" evidence="16">
    <location>
        <begin position="528"/>
        <end position="555"/>
    </location>
</feature>
<dbReference type="FunFam" id="3.30.160.60:FF:000373">
    <property type="entry name" value="Putative transcriptional repressor ctcf"/>
    <property type="match status" value="1"/>
</dbReference>
<evidence type="ECO:0000256" key="6">
    <source>
        <dbReference type="ARBA" id="ARBA00022771"/>
    </source>
</evidence>
<feature type="domain" description="C2H2-type" evidence="16">
    <location>
        <begin position="385"/>
        <end position="413"/>
    </location>
</feature>
<feature type="domain" description="C2H2-type" evidence="16">
    <location>
        <begin position="329"/>
        <end position="356"/>
    </location>
</feature>
<dbReference type="PROSITE" id="PS00028">
    <property type="entry name" value="ZINC_FINGER_C2H2_1"/>
    <property type="match status" value="6"/>
</dbReference>
<evidence type="ECO:0000256" key="13">
    <source>
        <dbReference type="ARBA" id="ARBA00079129"/>
    </source>
</evidence>
<feature type="domain" description="C2H2-type" evidence="16">
    <location>
        <begin position="499"/>
        <end position="527"/>
    </location>
</feature>
<keyword evidence="7" id="KW-0862">Zinc</keyword>
<proteinExistence type="inferred from homology"/>
<dbReference type="PANTHER" id="PTHR24393">
    <property type="entry name" value="ZINC FINGER PROTEIN"/>
    <property type="match status" value="1"/>
</dbReference>
<evidence type="ECO:0000256" key="9">
    <source>
        <dbReference type="ARBA" id="ARBA00023125"/>
    </source>
</evidence>
<dbReference type="FunFam" id="3.30.160.60:FF:000222">
    <property type="entry name" value="Putative transcriptional repressor ctcf"/>
    <property type="match status" value="1"/>
</dbReference>
<dbReference type="SUPFAM" id="SSF57667">
    <property type="entry name" value="beta-beta-alpha zinc fingers"/>
    <property type="match status" value="6"/>
</dbReference>
<evidence type="ECO:0000256" key="4">
    <source>
        <dbReference type="ARBA" id="ARBA00022723"/>
    </source>
</evidence>
<dbReference type="Pfam" id="PF23611">
    <property type="entry name" value="zf-C2H2_16"/>
    <property type="match status" value="1"/>
</dbReference>
<keyword evidence="11" id="KW-0539">Nucleus</keyword>
<feature type="domain" description="C2H2-type" evidence="16">
    <location>
        <begin position="470"/>
        <end position="497"/>
    </location>
</feature>
<evidence type="ECO:0000256" key="1">
    <source>
        <dbReference type="ARBA" id="ARBA00004123"/>
    </source>
</evidence>
<keyword evidence="4" id="KW-0479">Metal-binding</keyword>
<evidence type="ECO:0000256" key="12">
    <source>
        <dbReference type="ARBA" id="ARBA00061457"/>
    </source>
</evidence>
<dbReference type="FunFam" id="3.30.160.60:FF:002321">
    <property type="entry name" value="Putative transcriptional repressor ctcf"/>
    <property type="match status" value="1"/>
</dbReference>
<evidence type="ECO:0000256" key="7">
    <source>
        <dbReference type="ARBA" id="ARBA00022833"/>
    </source>
</evidence>
<reference evidence="17" key="1">
    <citation type="journal article" date="2020" name="Cell">
        <title>Large-Scale Comparative Analyses of Tick Genomes Elucidate Their Genetic Diversity and Vector Capacities.</title>
        <authorList>
            <consortium name="Tick Genome and Microbiome Consortium (TIGMIC)"/>
            <person name="Jia N."/>
            <person name="Wang J."/>
            <person name="Shi W."/>
            <person name="Du L."/>
            <person name="Sun Y."/>
            <person name="Zhan W."/>
            <person name="Jiang J.F."/>
            <person name="Wang Q."/>
            <person name="Zhang B."/>
            <person name="Ji P."/>
            <person name="Bell-Sakyi L."/>
            <person name="Cui X.M."/>
            <person name="Yuan T.T."/>
            <person name="Jiang B.G."/>
            <person name="Yang W.F."/>
            <person name="Lam T.T."/>
            <person name="Chang Q.C."/>
            <person name="Ding S.J."/>
            <person name="Wang X.J."/>
            <person name="Zhu J.G."/>
            <person name="Ruan X.D."/>
            <person name="Zhao L."/>
            <person name="Wei J.T."/>
            <person name="Ye R.Z."/>
            <person name="Que T.C."/>
            <person name="Du C.H."/>
            <person name="Zhou Y.H."/>
            <person name="Cheng J.X."/>
            <person name="Dai P.F."/>
            <person name="Guo W.B."/>
            <person name="Han X.H."/>
            <person name="Huang E.J."/>
            <person name="Li L.F."/>
            <person name="Wei W."/>
            <person name="Gao Y.C."/>
            <person name="Liu J.Z."/>
            <person name="Shao H.Z."/>
            <person name="Wang X."/>
            <person name="Wang C.C."/>
            <person name="Yang T.C."/>
            <person name="Huo Q.B."/>
            <person name="Li W."/>
            <person name="Chen H.Y."/>
            <person name="Chen S.E."/>
            <person name="Zhou L.G."/>
            <person name="Ni X.B."/>
            <person name="Tian J.H."/>
            <person name="Sheng Y."/>
            <person name="Liu T."/>
            <person name="Pan Y.S."/>
            <person name="Xia L.Y."/>
            <person name="Li J."/>
            <person name="Zhao F."/>
            <person name="Cao W.C."/>
        </authorList>
    </citation>
    <scope>NUCLEOTIDE SEQUENCE</scope>
    <source>
        <strain evidence="17">Rmic-2018</strain>
    </source>
</reference>
<comment type="caution">
    <text evidence="17">The sequence shown here is derived from an EMBL/GenBank/DDBJ whole genome shotgun (WGS) entry which is preliminary data.</text>
</comment>
<dbReference type="Proteomes" id="UP000821866">
    <property type="component" value="Chromosome 8"/>
</dbReference>
<comment type="similarity">
    <text evidence="12">Belongs to the CTCF zinc-finger protein family.</text>
</comment>
<dbReference type="GO" id="GO:0008270">
    <property type="term" value="F:zinc ion binding"/>
    <property type="evidence" value="ECO:0007669"/>
    <property type="project" value="UniProtKB-KW"/>
</dbReference>
<evidence type="ECO:0000313" key="18">
    <source>
        <dbReference type="Proteomes" id="UP000821866"/>
    </source>
</evidence>
<dbReference type="SMART" id="SM00355">
    <property type="entry name" value="ZnF_C2H2"/>
    <property type="match status" value="11"/>
</dbReference>
<comment type="similarity">
    <text evidence="2">Belongs to the krueppel C2H2-type zinc-finger protein family.</text>
</comment>
<dbReference type="PROSITE" id="PS50157">
    <property type="entry name" value="ZINC_FINGER_C2H2_2"/>
    <property type="match status" value="10"/>
</dbReference>
<dbReference type="EMBL" id="JABSTU010000010">
    <property type="protein sequence ID" value="KAH8018392.1"/>
    <property type="molecule type" value="Genomic_DNA"/>
</dbReference>
<evidence type="ECO:0000313" key="17">
    <source>
        <dbReference type="EMBL" id="KAH8018392.1"/>
    </source>
</evidence>
<dbReference type="FunFam" id="3.30.160.60:FF:001668">
    <property type="entry name" value="transcriptional repressor CTCF"/>
    <property type="match status" value="1"/>
</dbReference>
<dbReference type="AlphaFoldDB" id="A0A9J6D8N0"/>
<evidence type="ECO:0000256" key="5">
    <source>
        <dbReference type="ARBA" id="ARBA00022737"/>
    </source>
</evidence>
<feature type="domain" description="C2H2-type" evidence="16">
    <location>
        <begin position="357"/>
        <end position="384"/>
    </location>
</feature>
<organism evidence="17 18">
    <name type="scientific">Rhipicephalus microplus</name>
    <name type="common">Cattle tick</name>
    <name type="synonym">Boophilus microplus</name>
    <dbReference type="NCBI Taxonomy" id="6941"/>
    <lineage>
        <taxon>Eukaryota</taxon>
        <taxon>Metazoa</taxon>
        <taxon>Ecdysozoa</taxon>
        <taxon>Arthropoda</taxon>
        <taxon>Chelicerata</taxon>
        <taxon>Arachnida</taxon>
        <taxon>Acari</taxon>
        <taxon>Parasitiformes</taxon>
        <taxon>Ixodida</taxon>
        <taxon>Ixodoidea</taxon>
        <taxon>Ixodidae</taxon>
        <taxon>Rhipicephalinae</taxon>
        <taxon>Rhipicephalus</taxon>
        <taxon>Boophilus</taxon>
    </lineage>
</organism>
<dbReference type="VEuPathDB" id="VectorBase:LOC119176297"/>
<dbReference type="FunFam" id="3.30.160.60:FF:000420">
    <property type="entry name" value="Putative transcriptional repressor ctcf"/>
    <property type="match status" value="1"/>
</dbReference>
<keyword evidence="18" id="KW-1185">Reference proteome</keyword>
<feature type="domain" description="C2H2-type" evidence="16">
    <location>
        <begin position="584"/>
        <end position="607"/>
    </location>
</feature>
<dbReference type="InterPro" id="IPR056438">
    <property type="entry name" value="Znf-C2H2_CTCF"/>
</dbReference>
<evidence type="ECO:0000256" key="15">
    <source>
        <dbReference type="SAM" id="MobiDB-lite"/>
    </source>
</evidence>
<evidence type="ECO:0000256" key="8">
    <source>
        <dbReference type="ARBA" id="ARBA00023015"/>
    </source>
</evidence>
<dbReference type="GO" id="GO:0005634">
    <property type="term" value="C:nucleus"/>
    <property type="evidence" value="ECO:0007669"/>
    <property type="project" value="UniProtKB-SubCell"/>
</dbReference>
<keyword evidence="5" id="KW-0677">Repeat</keyword>
<feature type="domain" description="C2H2-type" evidence="16">
    <location>
        <begin position="414"/>
        <end position="441"/>
    </location>
</feature>
<feature type="compositionally biased region" description="Polar residues" evidence="15">
    <location>
        <begin position="1"/>
        <end position="15"/>
    </location>
</feature>
<name>A0A9J6D8N0_RHIMP</name>
<dbReference type="PANTHER" id="PTHR24393:SF34">
    <property type="entry name" value="PR_SET DOMAIN 13"/>
    <property type="match status" value="1"/>
</dbReference>
<dbReference type="Gene3D" id="1.10.10.60">
    <property type="entry name" value="Homeodomain-like"/>
    <property type="match status" value="1"/>
</dbReference>
<comment type="subcellular location">
    <subcellularLocation>
        <location evidence="1">Nucleus</location>
    </subcellularLocation>
</comment>
<keyword evidence="9" id="KW-0238">DNA-binding</keyword>
<evidence type="ECO:0000259" key="16">
    <source>
        <dbReference type="PROSITE" id="PS50157"/>
    </source>
</evidence>
<dbReference type="Pfam" id="PF00096">
    <property type="entry name" value="zf-C2H2"/>
    <property type="match status" value="5"/>
</dbReference>
<feature type="domain" description="C2H2-type" evidence="16">
    <location>
        <begin position="556"/>
        <end position="583"/>
    </location>
</feature>
<keyword evidence="10" id="KW-0804">Transcription</keyword>
<dbReference type="InterPro" id="IPR036236">
    <property type="entry name" value="Znf_C2H2_sf"/>
</dbReference>
<evidence type="ECO:0000256" key="11">
    <source>
        <dbReference type="ARBA" id="ARBA00023242"/>
    </source>
</evidence>
<dbReference type="GO" id="GO:0000978">
    <property type="term" value="F:RNA polymerase II cis-regulatory region sequence-specific DNA binding"/>
    <property type="evidence" value="ECO:0007669"/>
    <property type="project" value="TreeGrafter"/>
</dbReference>
<evidence type="ECO:0000256" key="14">
    <source>
        <dbReference type="PROSITE-ProRule" id="PRU00042"/>
    </source>
</evidence>
<accession>A0A9J6D8N0</accession>
<dbReference type="FunFam" id="3.30.160.60:FF:000448">
    <property type="entry name" value="RE1-silencing transcription factor A"/>
    <property type="match status" value="1"/>
</dbReference>